<dbReference type="PANTHER" id="PTHR22850">
    <property type="entry name" value="WD40 REPEAT FAMILY"/>
    <property type="match status" value="1"/>
</dbReference>
<sequence length="460" mass="50645">MTTVDNGDDVVVTQVNIPEVEINEEALPYQETERFCTWRKHSRDLYQQLFHVDLVWETPAAQLMPYVTKKNGLTTHTIMCGTRTGGQEQCFLQLLSATLPCDAARLDDGETPLCEATGEVGGYGMAPQQCGLQVDRRILHDGDVLAARYMYSNPLLVASSSSNGAVYIFDWSRISLKTFPNDPPRPRAPLPPNELSENPTDEDRNQYRQRLSALHAVATEQDRWDQRTGPGQHVLRLNGNEGFSDTLDWNTKEEGLLAAGSMGKVCLWSIGGQSKDSPAVLDPLHAYEVADEESRVNGVAFSWAEPHSFVCSSTSGALYLGDVRSPDITEMFSLPCAASSAALSPLDGNLLLTGGVDGGVYLYDFRKDVEPVAVEQLHSSDVTSLAWCPHASSLFASGSKDSNVCIYNVARKKTLFKHAGHTDDILDLGWNWQEDSAGQLLSGDSNAIMMWRPRDMFFTS</sequence>
<dbReference type="EMBL" id="ATMH01000066">
    <property type="protein sequence ID" value="EPY37231.1"/>
    <property type="molecule type" value="Genomic_DNA"/>
</dbReference>
<evidence type="ECO:0000313" key="10">
    <source>
        <dbReference type="Proteomes" id="UP000015354"/>
    </source>
</evidence>
<evidence type="ECO:0000256" key="1">
    <source>
        <dbReference type="ARBA" id="ARBA00022574"/>
    </source>
</evidence>
<dbReference type="Proteomes" id="UP000015354">
    <property type="component" value="Unassembled WGS sequence"/>
</dbReference>
<dbReference type="InterPro" id="IPR001680">
    <property type="entry name" value="WD40_rpt"/>
</dbReference>
<dbReference type="SMART" id="SM00320">
    <property type="entry name" value="WD40"/>
    <property type="match status" value="6"/>
</dbReference>
<keyword evidence="10" id="KW-1185">Reference proteome</keyword>
<organism evidence="7 10">
    <name type="scientific">Strigomonas culicis</name>
    <dbReference type="NCBI Taxonomy" id="28005"/>
    <lineage>
        <taxon>Eukaryota</taxon>
        <taxon>Discoba</taxon>
        <taxon>Euglenozoa</taxon>
        <taxon>Kinetoplastea</taxon>
        <taxon>Metakinetoplastina</taxon>
        <taxon>Trypanosomatida</taxon>
        <taxon>Trypanosomatidae</taxon>
        <taxon>Strigomonadinae</taxon>
        <taxon>Strigomonas</taxon>
    </lineage>
</organism>
<dbReference type="InterPro" id="IPR022052">
    <property type="entry name" value="Histone-bd_RBBP4-like_N"/>
</dbReference>
<dbReference type="OrthoDB" id="427795at2759"/>
<accession>S9TSN0</accession>
<evidence type="ECO:0000256" key="5">
    <source>
        <dbReference type="SAM" id="MobiDB-lite"/>
    </source>
</evidence>
<dbReference type="AlphaFoldDB" id="S9TSN0"/>
<keyword evidence="1 4" id="KW-0853">WD repeat</keyword>
<dbReference type="Gene3D" id="2.130.10.10">
    <property type="entry name" value="YVTN repeat-like/Quinoprotein amine dehydrogenase"/>
    <property type="match status" value="1"/>
</dbReference>
<protein>
    <submittedName>
        <fullName evidence="7">Histone-binding protein RBBP4</fullName>
    </submittedName>
</protein>
<evidence type="ECO:0000259" key="6">
    <source>
        <dbReference type="Pfam" id="PF12265"/>
    </source>
</evidence>
<evidence type="ECO:0000256" key="2">
    <source>
        <dbReference type="ARBA" id="ARBA00022737"/>
    </source>
</evidence>
<feature type="region of interest" description="Disordered" evidence="5">
    <location>
        <begin position="180"/>
        <end position="204"/>
    </location>
</feature>
<reference evidence="7 10" key="1">
    <citation type="journal article" date="2013" name="PLoS ONE">
        <title>Predicting the Proteins of Angomonas deanei, Strigomonas culicis and Their Respective Endosymbionts Reveals New Aspects of the Trypanosomatidae Family.</title>
        <authorList>
            <person name="Motta M.C."/>
            <person name="Martins A.C."/>
            <person name="de Souza S.S."/>
            <person name="Catta-Preta C.M."/>
            <person name="Silva R."/>
            <person name="Klein C.C."/>
            <person name="de Almeida L.G."/>
            <person name="de Lima Cunha O."/>
            <person name="Ciapina L.P."/>
            <person name="Brocchi M."/>
            <person name="Colabardini A.C."/>
            <person name="de Araujo Lima B."/>
            <person name="Machado C.R."/>
            <person name="de Almeida Soares C.M."/>
            <person name="Probst C.M."/>
            <person name="de Menezes C.B."/>
            <person name="Thompson C.E."/>
            <person name="Bartholomeu D.C."/>
            <person name="Gradia D.F."/>
            <person name="Pavoni D.P."/>
            <person name="Grisard E.C."/>
            <person name="Fantinatti-Garboggini F."/>
            <person name="Marchini F.K."/>
            <person name="Rodrigues-Luiz G.F."/>
            <person name="Wagner G."/>
            <person name="Goldman G.H."/>
            <person name="Fietto J.L."/>
            <person name="Elias M.C."/>
            <person name="Goldman M.H."/>
            <person name="Sagot M.F."/>
            <person name="Pereira M."/>
            <person name="Stoco P.H."/>
            <person name="de Mendonca-Neto R.P."/>
            <person name="Teixeira S.M."/>
            <person name="Maciel T.E."/>
            <person name="de Oliveira Mendes T.A."/>
            <person name="Urmenyi T.P."/>
            <person name="de Souza W."/>
            <person name="Schenkman S."/>
            <person name="de Vasconcelos A.T."/>
        </authorList>
    </citation>
    <scope>NUCLEOTIDE SEQUENCE [LARGE SCALE GENOMIC DNA]</scope>
</reference>
<evidence type="ECO:0000256" key="3">
    <source>
        <dbReference type="ARBA" id="ARBA00022853"/>
    </source>
</evidence>
<feature type="repeat" description="WD" evidence="4">
    <location>
        <begin position="375"/>
        <end position="417"/>
    </location>
</feature>
<dbReference type="InterPro" id="IPR050459">
    <property type="entry name" value="WD_repeat_RBAP46/RBAP48/MSI1"/>
</dbReference>
<dbReference type="PROSITE" id="PS50082">
    <property type="entry name" value="WD_REPEATS_2"/>
    <property type="match status" value="1"/>
</dbReference>
<evidence type="ECO:0000256" key="4">
    <source>
        <dbReference type="PROSITE-ProRule" id="PRU00221"/>
    </source>
</evidence>
<dbReference type="Pfam" id="PF00400">
    <property type="entry name" value="WD40"/>
    <property type="match status" value="1"/>
</dbReference>
<dbReference type="EMBL" id="ATMH01000979">
    <property type="protein sequence ID" value="EPY35695.1"/>
    <property type="molecule type" value="Genomic_DNA"/>
</dbReference>
<name>S9TSN0_9TRYP</name>
<keyword evidence="2" id="KW-0677">Repeat</keyword>
<gene>
    <name evidence="9" type="ORF">STCU_00066</name>
    <name evidence="8" type="ORF">STCU_00979</name>
    <name evidence="7" type="ORF">STCU_08561</name>
</gene>
<dbReference type="Pfam" id="PF12265">
    <property type="entry name" value="CAF1C_H4-bd"/>
    <property type="match status" value="1"/>
</dbReference>
<evidence type="ECO:0000313" key="7">
    <source>
        <dbReference type="EMBL" id="EPY21407.1"/>
    </source>
</evidence>
<comment type="caution">
    <text evidence="7">The sequence shown here is derived from an EMBL/GenBank/DDBJ whole genome shotgun (WGS) entry which is preliminary data.</text>
</comment>
<keyword evidence="3" id="KW-0156">Chromatin regulator</keyword>
<reference evidence="7" key="2">
    <citation type="submission" date="2013-03" db="EMBL/GenBank/DDBJ databases">
        <authorList>
            <person name="Motta M.C.M."/>
            <person name="Martins A.C.A."/>
            <person name="Preta C.M.C.C."/>
            <person name="Silva R."/>
            <person name="de Souza S.S."/>
            <person name="Klein C.C."/>
            <person name="de Almeida L.G.P."/>
            <person name="Cunha O.L."/>
            <person name="Colabardini A.C."/>
            <person name="Lima B.A."/>
            <person name="Machado C.R."/>
            <person name="Soares C.M.A."/>
            <person name="de Menezes C.B.A."/>
            <person name="Bartolomeu D.C."/>
            <person name="Grisard E.C."/>
            <person name="Fantinatti-Garboggini F."/>
            <person name="Rodrigues-Luiz G.F."/>
            <person name="Wagner G."/>
            <person name="Goldman G.H."/>
            <person name="Fietto J.L.R."/>
            <person name="Ciapina L.P."/>
            <person name="Brocchi M."/>
            <person name="Elias M.C."/>
            <person name="Goldman M.H.S."/>
            <person name="Sagot M.-F."/>
            <person name="Pereira M."/>
            <person name="Stoco P.H."/>
            <person name="Teixeira S.M.R."/>
            <person name="de Mendonca-Neto R.P."/>
            <person name="Maciel T.E.F."/>
            <person name="Mendes T.A.O."/>
            <person name="Urmenyi T.P."/>
            <person name="Teixeira M.M.G."/>
            <person name="de Camargo E.F.P."/>
            <person name="de Sousa W."/>
            <person name="Schenkman S."/>
            <person name="de Vasconcelos A.T.R."/>
        </authorList>
    </citation>
    <scope>NUCLEOTIDE SEQUENCE</scope>
</reference>
<dbReference type="SUPFAM" id="SSF50978">
    <property type="entry name" value="WD40 repeat-like"/>
    <property type="match status" value="1"/>
</dbReference>
<dbReference type="InterPro" id="IPR036322">
    <property type="entry name" value="WD40_repeat_dom_sf"/>
</dbReference>
<dbReference type="InterPro" id="IPR015943">
    <property type="entry name" value="WD40/YVTN_repeat-like_dom_sf"/>
</dbReference>
<dbReference type="GO" id="GO:0006325">
    <property type="term" value="P:chromatin organization"/>
    <property type="evidence" value="ECO:0007669"/>
    <property type="project" value="UniProtKB-KW"/>
</dbReference>
<feature type="domain" description="Histone-binding protein RBBP4-like N-terminal" evidence="6">
    <location>
        <begin position="33"/>
        <end position="101"/>
    </location>
</feature>
<feature type="compositionally biased region" description="Pro residues" evidence="5">
    <location>
        <begin position="181"/>
        <end position="192"/>
    </location>
</feature>
<evidence type="ECO:0000313" key="8">
    <source>
        <dbReference type="EMBL" id="EPY35695.1"/>
    </source>
</evidence>
<proteinExistence type="predicted"/>
<dbReference type="EMBL" id="ATMH01008561">
    <property type="protein sequence ID" value="EPY21407.1"/>
    <property type="molecule type" value="Genomic_DNA"/>
</dbReference>
<evidence type="ECO:0000313" key="9">
    <source>
        <dbReference type="EMBL" id="EPY37231.1"/>
    </source>
</evidence>